<dbReference type="InterPro" id="IPR000276">
    <property type="entry name" value="GPCR_Rhodpsn"/>
</dbReference>
<evidence type="ECO:0000256" key="11">
    <source>
        <dbReference type="SAM" id="Phobius"/>
    </source>
</evidence>
<dbReference type="GO" id="GO:0007268">
    <property type="term" value="P:chemical synaptic transmission"/>
    <property type="evidence" value="ECO:0007669"/>
    <property type="project" value="TreeGrafter"/>
</dbReference>
<feature type="region of interest" description="Disordered" evidence="10">
    <location>
        <begin position="239"/>
        <end position="258"/>
    </location>
</feature>
<keyword evidence="8 9" id="KW-0807">Transducer</keyword>
<keyword evidence="13" id="KW-1185">Reference proteome</keyword>
<feature type="transmembrane region" description="Helical" evidence="11">
    <location>
        <begin position="66"/>
        <end position="92"/>
    </location>
</feature>
<feature type="domain" description="G-protein coupled receptors family 1 profile" evidence="12">
    <location>
        <begin position="46"/>
        <end position="316"/>
    </location>
</feature>
<dbReference type="OrthoDB" id="5957871at2759"/>
<feature type="transmembrane region" description="Helical" evidence="11">
    <location>
        <begin position="146"/>
        <end position="169"/>
    </location>
</feature>
<dbReference type="PANTHER" id="PTHR24247">
    <property type="entry name" value="5-HYDROXYTRYPTAMINE RECEPTOR"/>
    <property type="match status" value="1"/>
</dbReference>
<accession>A0A6P4XU45</accession>
<proteinExistence type="inferred from homology"/>
<dbReference type="KEGG" id="bbel:109462103"/>
<reference evidence="14" key="1">
    <citation type="submission" date="2025-08" db="UniProtKB">
        <authorList>
            <consortium name="RefSeq"/>
        </authorList>
    </citation>
    <scope>IDENTIFICATION</scope>
    <source>
        <tissue evidence="14">Gonad</tissue>
    </source>
</reference>
<keyword evidence="3 9" id="KW-0812">Transmembrane</keyword>
<comment type="similarity">
    <text evidence="9">Belongs to the G-protein coupled receptor 1 family.</text>
</comment>
<evidence type="ECO:0000256" key="7">
    <source>
        <dbReference type="ARBA" id="ARBA00023170"/>
    </source>
</evidence>
<dbReference type="Proteomes" id="UP000515135">
    <property type="component" value="Unplaced"/>
</dbReference>
<dbReference type="PRINTS" id="PR00237">
    <property type="entry name" value="GPCRRHODOPSN"/>
</dbReference>
<evidence type="ECO:0000256" key="9">
    <source>
        <dbReference type="RuleBase" id="RU000688"/>
    </source>
</evidence>
<feature type="transmembrane region" description="Helical" evidence="11">
    <location>
        <begin position="104"/>
        <end position="125"/>
    </location>
</feature>
<dbReference type="PANTHER" id="PTHR24247:SF236">
    <property type="entry name" value="5-HYDROXYTRYPTAMINE RECEPTOR 6"/>
    <property type="match status" value="1"/>
</dbReference>
<comment type="subcellular location">
    <subcellularLocation>
        <location evidence="1">Cell membrane</location>
        <topology evidence="1">Multi-pass membrane protein</topology>
    </subcellularLocation>
</comment>
<dbReference type="InterPro" id="IPR017452">
    <property type="entry name" value="GPCR_Rhodpsn_7TM"/>
</dbReference>
<evidence type="ECO:0000313" key="13">
    <source>
        <dbReference type="Proteomes" id="UP000515135"/>
    </source>
</evidence>
<dbReference type="SMART" id="SM01381">
    <property type="entry name" value="7TM_GPCR_Srsx"/>
    <property type="match status" value="1"/>
</dbReference>
<protein>
    <submittedName>
        <fullName evidence="14">5-hydroxytryptamine receptor 6-like</fullName>
    </submittedName>
</protein>
<keyword evidence="6 11" id="KW-0472">Membrane</keyword>
<dbReference type="PROSITE" id="PS50262">
    <property type="entry name" value="G_PROTEIN_RECEP_F1_2"/>
    <property type="match status" value="1"/>
</dbReference>
<keyword evidence="5 9" id="KW-0297">G-protein coupled receptor</keyword>
<dbReference type="PROSITE" id="PS00237">
    <property type="entry name" value="G_PROTEIN_RECEP_F1_1"/>
    <property type="match status" value="1"/>
</dbReference>
<evidence type="ECO:0000256" key="3">
    <source>
        <dbReference type="ARBA" id="ARBA00022692"/>
    </source>
</evidence>
<dbReference type="GO" id="GO:0004993">
    <property type="term" value="F:G protein-coupled serotonin receptor activity"/>
    <property type="evidence" value="ECO:0007669"/>
    <property type="project" value="TreeGrafter"/>
</dbReference>
<sequence length="394" mass="42396">MEANGTEAACNASGGPGWDGVQQETTWGTIALVVLLSIIVAITVVGNILVLLAVATHRSLQTLSNVFLVSLCVSDLLVGALVAPPAVAVTLYGEWIFSPGFCAVWVSFDVMLCSASILNLCVISLDRYIQITRPLQHDVYMTNTRAGILIALAWLLAIFASFPPITLGWHEHAGHPSLSDLTAFTPQPQCIFDPSKTYALTASIVTFYIPLAAILFTYSRIYKEARSQATRVASLNKQFRNESRRKNGKRGSQPIGPASTKAIRTLGVILGAFMVTWLPFFVSNVVRPFCKCVPGEVFEGLTWLGWCNSTMNPIIYPLFIKDFKQVFRKYLPCFKRAPPGGGNAMGIGELPGPGPVPGPSTSNDNGGIEINTVAGNVQAGNCVPSPVKKYSASL</sequence>
<keyword evidence="2" id="KW-1003">Cell membrane</keyword>
<evidence type="ECO:0000256" key="5">
    <source>
        <dbReference type="ARBA" id="ARBA00023040"/>
    </source>
</evidence>
<feature type="transmembrane region" description="Helical" evidence="11">
    <location>
        <begin position="262"/>
        <end position="282"/>
    </location>
</feature>
<dbReference type="Pfam" id="PF00001">
    <property type="entry name" value="7tm_1"/>
    <property type="match status" value="1"/>
</dbReference>
<keyword evidence="4 11" id="KW-1133">Transmembrane helix</keyword>
<dbReference type="GO" id="GO:0007187">
    <property type="term" value="P:G protein-coupled receptor signaling pathway, coupled to cyclic nucleotide second messenger"/>
    <property type="evidence" value="ECO:0007669"/>
    <property type="project" value="TreeGrafter"/>
</dbReference>
<evidence type="ECO:0000256" key="6">
    <source>
        <dbReference type="ARBA" id="ARBA00023136"/>
    </source>
</evidence>
<dbReference type="GO" id="GO:0030594">
    <property type="term" value="F:neurotransmitter receptor activity"/>
    <property type="evidence" value="ECO:0007669"/>
    <property type="project" value="TreeGrafter"/>
</dbReference>
<dbReference type="GO" id="GO:0045202">
    <property type="term" value="C:synapse"/>
    <property type="evidence" value="ECO:0007669"/>
    <property type="project" value="GOC"/>
</dbReference>
<feature type="transmembrane region" description="Helical" evidence="11">
    <location>
        <begin position="27"/>
        <end position="54"/>
    </location>
</feature>
<dbReference type="AlphaFoldDB" id="A0A6P4XU45"/>
<evidence type="ECO:0000256" key="4">
    <source>
        <dbReference type="ARBA" id="ARBA00022989"/>
    </source>
</evidence>
<keyword evidence="7 9" id="KW-0675">Receptor</keyword>
<evidence type="ECO:0000256" key="10">
    <source>
        <dbReference type="SAM" id="MobiDB-lite"/>
    </source>
</evidence>
<evidence type="ECO:0000256" key="2">
    <source>
        <dbReference type="ARBA" id="ARBA00022475"/>
    </source>
</evidence>
<dbReference type="PRINTS" id="PR01102">
    <property type="entry name" value="5HT6RECEPTR"/>
</dbReference>
<dbReference type="Gene3D" id="1.20.1070.10">
    <property type="entry name" value="Rhodopsin 7-helix transmembrane proteins"/>
    <property type="match status" value="1"/>
</dbReference>
<dbReference type="GO" id="GO:0005886">
    <property type="term" value="C:plasma membrane"/>
    <property type="evidence" value="ECO:0007669"/>
    <property type="project" value="UniProtKB-SubCell"/>
</dbReference>
<feature type="transmembrane region" description="Helical" evidence="11">
    <location>
        <begin position="198"/>
        <end position="218"/>
    </location>
</feature>
<organism evidence="13 14">
    <name type="scientific">Branchiostoma belcheri</name>
    <name type="common">Amphioxus</name>
    <dbReference type="NCBI Taxonomy" id="7741"/>
    <lineage>
        <taxon>Eukaryota</taxon>
        <taxon>Metazoa</taxon>
        <taxon>Chordata</taxon>
        <taxon>Cephalochordata</taxon>
        <taxon>Leptocardii</taxon>
        <taxon>Amphioxiformes</taxon>
        <taxon>Branchiostomatidae</taxon>
        <taxon>Branchiostoma</taxon>
    </lineage>
</organism>
<dbReference type="GeneID" id="109462103"/>
<dbReference type="SUPFAM" id="SSF81321">
    <property type="entry name" value="Family A G protein-coupled receptor-like"/>
    <property type="match status" value="1"/>
</dbReference>
<name>A0A6P4XU45_BRABE</name>
<dbReference type="RefSeq" id="XP_019614159.1">
    <property type="nucleotide sequence ID" value="XM_019758600.1"/>
</dbReference>
<evidence type="ECO:0000256" key="1">
    <source>
        <dbReference type="ARBA" id="ARBA00004651"/>
    </source>
</evidence>
<evidence type="ECO:0000313" key="14">
    <source>
        <dbReference type="RefSeq" id="XP_019614159.1"/>
    </source>
</evidence>
<gene>
    <name evidence="14" type="primary">LOC109462103</name>
</gene>
<evidence type="ECO:0000256" key="8">
    <source>
        <dbReference type="ARBA" id="ARBA00023224"/>
    </source>
</evidence>
<dbReference type="GO" id="GO:0030425">
    <property type="term" value="C:dendrite"/>
    <property type="evidence" value="ECO:0007669"/>
    <property type="project" value="TreeGrafter"/>
</dbReference>
<dbReference type="GO" id="GO:0007188">
    <property type="term" value="P:adenylate cyclase-modulating G protein-coupled receptor signaling pathway"/>
    <property type="evidence" value="ECO:0007669"/>
    <property type="project" value="TreeGrafter"/>
</dbReference>
<evidence type="ECO:0000259" key="12">
    <source>
        <dbReference type="PROSITE" id="PS50262"/>
    </source>
</evidence>